<feature type="region of interest" description="Disordered" evidence="1">
    <location>
        <begin position="218"/>
        <end position="245"/>
    </location>
</feature>
<gene>
    <name evidence="2" type="ORF">DF196_02185</name>
</gene>
<evidence type="ECO:0000313" key="2">
    <source>
        <dbReference type="EMBL" id="PWG66733.1"/>
    </source>
</evidence>
<name>A0A2U2NCA2_9BIFI</name>
<dbReference type="EMBL" id="QFFM01000003">
    <property type="protein sequence ID" value="PWG66733.1"/>
    <property type="molecule type" value="Genomic_DNA"/>
</dbReference>
<evidence type="ECO:0000256" key="1">
    <source>
        <dbReference type="SAM" id="MobiDB-lite"/>
    </source>
</evidence>
<keyword evidence="3" id="KW-1185">Reference proteome</keyword>
<accession>A0A2U2NCA2</accession>
<sequence>MTDNLLPPFDFDKNPETSTFAAVDNIENTIREWESRLHDTNRGASRWMNQSTVNSLLNAIRNDESFMTVAFLSIANPKLTHTQLMSAYHDPAQGVRLFKQIFGGGNQTDPQVMLNIDSDLAALSMQDDRTKNGRVFALRAAVAWLSNNDDALREYANMAAYLDSAAASLPQTDPRVPASTDTLTVVMGTLVAMRAQSKLDDEYARQFKKHLDELKVPDLPEPSQTLGGIVNRMPQMPSVPTYRTPQMDAPLMGVRI</sequence>
<protein>
    <submittedName>
        <fullName evidence="2">Uncharacterized protein</fullName>
    </submittedName>
</protein>
<evidence type="ECO:0000313" key="3">
    <source>
        <dbReference type="Proteomes" id="UP000245876"/>
    </source>
</evidence>
<dbReference type="RefSeq" id="WP_109056302.1">
    <property type="nucleotide sequence ID" value="NZ_QFFM01000003.1"/>
</dbReference>
<dbReference type="Proteomes" id="UP000245876">
    <property type="component" value="Unassembled WGS sequence"/>
</dbReference>
<organism evidence="2 3">
    <name type="scientific">Bifidobacterium callitrichidarum</name>
    <dbReference type="NCBI Taxonomy" id="2052941"/>
    <lineage>
        <taxon>Bacteria</taxon>
        <taxon>Bacillati</taxon>
        <taxon>Actinomycetota</taxon>
        <taxon>Actinomycetes</taxon>
        <taxon>Bifidobacteriales</taxon>
        <taxon>Bifidobacteriaceae</taxon>
        <taxon>Bifidobacterium</taxon>
    </lineage>
</organism>
<comment type="caution">
    <text evidence="2">The sequence shown here is derived from an EMBL/GenBank/DDBJ whole genome shotgun (WGS) entry which is preliminary data.</text>
</comment>
<dbReference type="AlphaFoldDB" id="A0A2U2NCA2"/>
<reference evidence="2 3" key="1">
    <citation type="journal article" date="2018" name="Int. J. Syst. Evol. Microbiol.">
        <title>Bifidobacterium callitrichidarum sp. nov. from the faeces of the emperor tamarin (Saguinus imperator).</title>
        <authorList>
            <person name="Modesto M."/>
            <person name="Michelini S."/>
            <person name="Sansosti M.C."/>
            <person name="De Filippo C."/>
            <person name="Cavalieri D."/>
            <person name="Qvirist L."/>
            <person name="Andlid T."/>
            <person name="Spiezio C."/>
            <person name="Sandri C."/>
            <person name="Pascarelli S."/>
            <person name="Sgorbati B."/>
            <person name="Mattarelli P."/>
        </authorList>
    </citation>
    <scope>NUCLEOTIDE SEQUENCE [LARGE SCALE GENOMIC DNA]</scope>
    <source>
        <strain evidence="2 3">TRI 5</strain>
    </source>
</reference>
<proteinExistence type="predicted"/>